<evidence type="ECO:0000313" key="3">
    <source>
        <dbReference type="Proteomes" id="UP001140453"/>
    </source>
</evidence>
<name>A0A9W8YLQ0_9PEZI</name>
<dbReference type="EMBL" id="JAPEVB010000005">
    <property type="protein sequence ID" value="KAJ4387834.1"/>
    <property type="molecule type" value="Genomic_DNA"/>
</dbReference>
<keyword evidence="3" id="KW-1185">Reference proteome</keyword>
<comment type="caution">
    <text evidence="2">The sequence shown here is derived from an EMBL/GenBank/DDBJ whole genome shotgun (WGS) entry which is preliminary data.</text>
</comment>
<protein>
    <submittedName>
        <fullName evidence="2">Uncharacterized protein</fullName>
    </submittedName>
</protein>
<dbReference type="AlphaFoldDB" id="A0A9W8YLQ0"/>
<dbReference type="OrthoDB" id="10360786at2759"/>
<reference evidence="2" key="1">
    <citation type="submission" date="2022-10" db="EMBL/GenBank/DDBJ databases">
        <title>Tapping the CABI collections for fungal endophytes: first genome assemblies for Collariella, Neodidymelliopsis, Ascochyta clinopodiicola, Didymella pomorum, Didymosphaeria variabile, Neocosmospora piperis and Neocucurbitaria cava.</title>
        <authorList>
            <person name="Hill R."/>
        </authorList>
    </citation>
    <scope>NUCLEOTIDE SEQUENCE</scope>
    <source>
        <strain evidence="2">IMI 355082</strain>
    </source>
</reference>
<sequence>MKYTVVVSLLIASVAGMPSLFRRDAVTDAVATFDKLTDSQKADFLEQITAENAGSVQGVNNAGAAASGSGNGKDVVADVNAAAVDDGQANVAIKGSNDIQVKADVQALDDGIVNLNVQGLEDVVVQMAFQAKDGAVANVTVDKGSVAGWGKEGGAACPGNLKAKRVVASMGFCVPN</sequence>
<evidence type="ECO:0000256" key="1">
    <source>
        <dbReference type="SAM" id="SignalP"/>
    </source>
</evidence>
<keyword evidence="1" id="KW-0732">Signal</keyword>
<accession>A0A9W8YLQ0</accession>
<gene>
    <name evidence="2" type="ORF">N0V93_008437</name>
</gene>
<dbReference type="Proteomes" id="UP001140453">
    <property type="component" value="Unassembled WGS sequence"/>
</dbReference>
<evidence type="ECO:0000313" key="2">
    <source>
        <dbReference type="EMBL" id="KAJ4387834.1"/>
    </source>
</evidence>
<feature type="chain" id="PRO_5040996327" evidence="1">
    <location>
        <begin position="17"/>
        <end position="176"/>
    </location>
</feature>
<feature type="signal peptide" evidence="1">
    <location>
        <begin position="1"/>
        <end position="16"/>
    </location>
</feature>
<organism evidence="2 3">
    <name type="scientific">Gnomoniopsis smithogilvyi</name>
    <dbReference type="NCBI Taxonomy" id="1191159"/>
    <lineage>
        <taxon>Eukaryota</taxon>
        <taxon>Fungi</taxon>
        <taxon>Dikarya</taxon>
        <taxon>Ascomycota</taxon>
        <taxon>Pezizomycotina</taxon>
        <taxon>Sordariomycetes</taxon>
        <taxon>Sordariomycetidae</taxon>
        <taxon>Diaporthales</taxon>
        <taxon>Gnomoniaceae</taxon>
        <taxon>Gnomoniopsis</taxon>
    </lineage>
</organism>
<proteinExistence type="predicted"/>